<dbReference type="EMBL" id="CP035733">
    <property type="protein sequence ID" value="QGY79872.1"/>
    <property type="molecule type" value="Genomic_DNA"/>
</dbReference>
<dbReference type="CDD" id="cd13401">
    <property type="entry name" value="Slt70-like"/>
    <property type="match status" value="1"/>
</dbReference>
<evidence type="ECO:0000256" key="2">
    <source>
        <dbReference type="ARBA" id="ARBA00009387"/>
    </source>
</evidence>
<dbReference type="GO" id="GO:0042597">
    <property type="term" value="C:periplasmic space"/>
    <property type="evidence" value="ECO:0007669"/>
    <property type="project" value="InterPro"/>
</dbReference>
<dbReference type="PANTHER" id="PTHR37423">
    <property type="entry name" value="SOLUBLE LYTIC MUREIN TRANSGLYCOSYLASE-RELATED"/>
    <property type="match status" value="1"/>
</dbReference>
<dbReference type="Proteomes" id="UP000428803">
    <property type="component" value="Chromosome"/>
</dbReference>
<proteinExistence type="inferred from homology"/>
<comment type="similarity">
    <text evidence="2">Belongs to the virb1 family.</text>
</comment>
<dbReference type="GO" id="GO:0004553">
    <property type="term" value="F:hydrolase activity, hydrolyzing O-glycosyl compounds"/>
    <property type="evidence" value="ECO:0007669"/>
    <property type="project" value="InterPro"/>
</dbReference>
<evidence type="ECO:0000259" key="5">
    <source>
        <dbReference type="Pfam" id="PF01464"/>
    </source>
</evidence>
<evidence type="ECO:0000313" key="6">
    <source>
        <dbReference type="EMBL" id="QGY79872.1"/>
    </source>
</evidence>
<protein>
    <submittedName>
        <fullName evidence="6">Lytic transglycosylase domain-containing protein</fullName>
    </submittedName>
</protein>
<comment type="similarity">
    <text evidence="1">Belongs to the transglycosylase Slt family.</text>
</comment>
<dbReference type="InterPro" id="IPR023346">
    <property type="entry name" value="Lysozyme-like_dom_sf"/>
</dbReference>
<evidence type="ECO:0000256" key="1">
    <source>
        <dbReference type="ARBA" id="ARBA00007734"/>
    </source>
</evidence>
<feature type="domain" description="Transglycosylase SLT" evidence="5">
    <location>
        <begin position="404"/>
        <end position="505"/>
    </location>
</feature>
<dbReference type="SUPFAM" id="SSF48435">
    <property type="entry name" value="Bacterial muramidases"/>
    <property type="match status" value="1"/>
</dbReference>
<dbReference type="SUPFAM" id="SSF53955">
    <property type="entry name" value="Lysozyme-like"/>
    <property type="match status" value="1"/>
</dbReference>
<feature type="chain" id="PRO_5026193798" evidence="4">
    <location>
        <begin position="22"/>
        <end position="580"/>
    </location>
</feature>
<dbReference type="AlphaFoldDB" id="A0A6I6LBJ5"/>
<evidence type="ECO:0000313" key="7">
    <source>
        <dbReference type="Proteomes" id="UP000428803"/>
    </source>
</evidence>
<dbReference type="OrthoDB" id="9815002at2"/>
<evidence type="ECO:0000256" key="3">
    <source>
        <dbReference type="ARBA" id="ARBA00022729"/>
    </source>
</evidence>
<dbReference type="KEGG" id="slaa:EUU25_04120"/>
<evidence type="ECO:0000256" key="4">
    <source>
        <dbReference type="SAM" id="SignalP"/>
    </source>
</evidence>
<dbReference type="RefSeq" id="WP_158898548.1">
    <property type="nucleotide sequence ID" value="NZ_CP035733.1"/>
</dbReference>
<dbReference type="InterPro" id="IPR008939">
    <property type="entry name" value="Lytic_TGlycosylase_superhlx_U"/>
</dbReference>
<dbReference type="Pfam" id="PF01464">
    <property type="entry name" value="SLT"/>
    <property type="match status" value="1"/>
</dbReference>
<reference evidence="7" key="1">
    <citation type="submission" date="2019-01" db="EMBL/GenBank/DDBJ databases">
        <title>Sphingorhabdus lacus sp.nov., isolated from an oligotrophic freshwater lake.</title>
        <authorList>
            <person name="Park M."/>
        </authorList>
    </citation>
    <scope>NUCLEOTIDE SEQUENCE [LARGE SCALE GENOMIC DNA]</scope>
    <source>
        <strain evidence="7">IMCC1753</strain>
    </source>
</reference>
<name>A0A6I6LBJ5_9SPHN</name>
<sequence length="580" mass="63697">MKKIRLAIFATTLIPLSAAHANTSEGFRAIVSAQPAPTVLNSSERQAFTAIYQAIKAQKWDEAEKLIDKAPQGPMAAMARAEYYLAPNSPKVDAERLQALLQSAPYLPQAEQLAAMAKKRGADALPDRPGIRRFSWLGGAPKRDLPANAASDSLRSELQVFIKNDDPASAERILESKANDLTTDALTELRYRVAWSYYIENDDQSAKRLAGVARAAGGEWATQASWAYGLASWRLKDYAAAFEAFDSVARLASNDDLKAAGLFWSARAAMAAKQPQQVQPRMQYAAKLPETFYGLLASESLGMEPIARKAAKISKLDWNALKDQQNALLAVALTEVGQTKLADEALRHQAKIGDARQHANLAQLAGSLNLASTQYWMGHYGPSRDQSNAMARYPMPNWEPTGGWRVTPSLVYAHALQESTFRTDVVSPAGARGLMQVRLGTAQDIARARGNSFVASELDRPSVNLEYGQSYLEKLRDMPSTGGLLPKVIAAYNAGPTPLARWNMEIRDNGDPLLFVESIPYWETRGYVAIILRNYWIYEMRENKASGSLKGLAQYLWPNFPDGNGNVLARRMTGGSIASR</sequence>
<accession>A0A6I6LBJ5</accession>
<dbReference type="PANTHER" id="PTHR37423:SF2">
    <property type="entry name" value="MEMBRANE-BOUND LYTIC MUREIN TRANSGLYCOSYLASE C"/>
    <property type="match status" value="1"/>
</dbReference>
<dbReference type="Gene3D" id="1.25.20.10">
    <property type="entry name" value="Bacterial muramidases"/>
    <property type="match status" value="1"/>
</dbReference>
<organism evidence="6 7">
    <name type="scientific">Sphingorhabdus lacus</name>
    <dbReference type="NCBI Taxonomy" id="392610"/>
    <lineage>
        <taxon>Bacteria</taxon>
        <taxon>Pseudomonadati</taxon>
        <taxon>Pseudomonadota</taxon>
        <taxon>Alphaproteobacteria</taxon>
        <taxon>Sphingomonadales</taxon>
        <taxon>Sphingomonadaceae</taxon>
        <taxon>Sphingorhabdus</taxon>
    </lineage>
</organism>
<feature type="signal peptide" evidence="4">
    <location>
        <begin position="1"/>
        <end position="21"/>
    </location>
</feature>
<dbReference type="Gene3D" id="1.10.530.10">
    <property type="match status" value="1"/>
</dbReference>
<keyword evidence="7" id="KW-1185">Reference proteome</keyword>
<gene>
    <name evidence="6" type="ORF">EUU25_04120</name>
</gene>
<keyword evidence="3 4" id="KW-0732">Signal</keyword>
<dbReference type="InterPro" id="IPR008258">
    <property type="entry name" value="Transglycosylase_SLT_dom_1"/>
</dbReference>